<dbReference type="InterPro" id="IPR001107">
    <property type="entry name" value="Band_7"/>
</dbReference>
<proteinExistence type="inferred from homology"/>
<dbReference type="PROSITE" id="PS01270">
    <property type="entry name" value="BAND_7"/>
    <property type="match status" value="1"/>
</dbReference>
<evidence type="ECO:0000313" key="6">
    <source>
        <dbReference type="Proteomes" id="UP001353858"/>
    </source>
</evidence>
<dbReference type="SMART" id="SM00244">
    <property type="entry name" value="PHB"/>
    <property type="match status" value="1"/>
</dbReference>
<dbReference type="Gene3D" id="6.10.250.2090">
    <property type="match status" value="1"/>
</dbReference>
<evidence type="ECO:0000313" key="5">
    <source>
        <dbReference type="EMBL" id="KAK4885782.1"/>
    </source>
</evidence>
<dbReference type="SUPFAM" id="SSF117892">
    <property type="entry name" value="Band 7/SPFH domain"/>
    <property type="match status" value="1"/>
</dbReference>
<name>A0AAN7SJX1_9COLE</name>
<dbReference type="InterPro" id="IPR018080">
    <property type="entry name" value="Band_7/stomatin-like_CS"/>
</dbReference>
<evidence type="ECO:0000256" key="2">
    <source>
        <dbReference type="ARBA" id="ARBA00008164"/>
    </source>
</evidence>
<protein>
    <recommendedName>
        <fullName evidence="4">Band 7 domain-containing protein</fullName>
    </recommendedName>
</protein>
<dbReference type="EMBL" id="JARPUR010000001">
    <property type="protein sequence ID" value="KAK4885782.1"/>
    <property type="molecule type" value="Genomic_DNA"/>
</dbReference>
<comment type="similarity">
    <text evidence="2">Belongs to the band 7/mec-2 family.</text>
</comment>
<dbReference type="PANTHER" id="PTHR10264">
    <property type="entry name" value="BAND 7 PROTEIN-RELATED"/>
    <property type="match status" value="1"/>
</dbReference>
<keyword evidence="6" id="KW-1185">Reference proteome</keyword>
<sequence length="247" mass="27775">MKCSHIYLLFNVIFLKFVVTEYERLIIFRLGRVKDGRAKGPGMFFLLPCVDDSRKVDLRTVSFDVPPQDVLSKDSVTVSVDAVVYYRVEDPLNAVIKVTNYCSSTRLLAMTTLRNMLGTKNLSELLSEREIISSNMKTLLDNATNEWGVKIERVEIKDVCLPARLQRAMATEAEATREAKAKIITAEGELKVSHALKLASETIQDNSTALQLRYLQTLSNISTEKNSTIVFPVPLEFLSGFIGYKSK</sequence>
<dbReference type="FunFam" id="3.30.479.30:FF:000002">
    <property type="entry name" value="band 7 protein AGAP004871"/>
    <property type="match status" value="1"/>
</dbReference>
<dbReference type="Pfam" id="PF01145">
    <property type="entry name" value="Band_7"/>
    <property type="match status" value="1"/>
</dbReference>
<dbReference type="InterPro" id="IPR043202">
    <property type="entry name" value="Band-7_stomatin-like"/>
</dbReference>
<evidence type="ECO:0000256" key="3">
    <source>
        <dbReference type="ARBA" id="ARBA00023136"/>
    </source>
</evidence>
<dbReference type="GO" id="GO:0005886">
    <property type="term" value="C:plasma membrane"/>
    <property type="evidence" value="ECO:0007669"/>
    <property type="project" value="InterPro"/>
</dbReference>
<evidence type="ECO:0000256" key="1">
    <source>
        <dbReference type="ARBA" id="ARBA00004370"/>
    </source>
</evidence>
<dbReference type="InterPro" id="IPR036013">
    <property type="entry name" value="Band_7/SPFH_dom_sf"/>
</dbReference>
<dbReference type="Proteomes" id="UP001353858">
    <property type="component" value="Unassembled WGS sequence"/>
</dbReference>
<accession>A0AAN7SJX1</accession>
<dbReference type="Gene3D" id="3.30.479.30">
    <property type="entry name" value="Band 7 domain"/>
    <property type="match status" value="1"/>
</dbReference>
<organism evidence="5 6">
    <name type="scientific">Aquatica leii</name>
    <dbReference type="NCBI Taxonomy" id="1421715"/>
    <lineage>
        <taxon>Eukaryota</taxon>
        <taxon>Metazoa</taxon>
        <taxon>Ecdysozoa</taxon>
        <taxon>Arthropoda</taxon>
        <taxon>Hexapoda</taxon>
        <taxon>Insecta</taxon>
        <taxon>Pterygota</taxon>
        <taxon>Neoptera</taxon>
        <taxon>Endopterygota</taxon>
        <taxon>Coleoptera</taxon>
        <taxon>Polyphaga</taxon>
        <taxon>Elateriformia</taxon>
        <taxon>Elateroidea</taxon>
        <taxon>Lampyridae</taxon>
        <taxon>Luciolinae</taxon>
        <taxon>Aquatica</taxon>
    </lineage>
</organism>
<evidence type="ECO:0000259" key="4">
    <source>
        <dbReference type="SMART" id="SM00244"/>
    </source>
</evidence>
<dbReference type="InterPro" id="IPR001972">
    <property type="entry name" value="Stomatin_HflK_fam"/>
</dbReference>
<feature type="domain" description="Band 7" evidence="4">
    <location>
        <begin position="14"/>
        <end position="173"/>
    </location>
</feature>
<gene>
    <name evidence="5" type="ORF">RN001_002053</name>
</gene>
<dbReference type="PRINTS" id="PR00721">
    <property type="entry name" value="STOMATIN"/>
</dbReference>
<comment type="subcellular location">
    <subcellularLocation>
        <location evidence="1">Membrane</location>
    </subcellularLocation>
</comment>
<comment type="caution">
    <text evidence="5">The sequence shown here is derived from an EMBL/GenBank/DDBJ whole genome shotgun (WGS) entry which is preliminary data.</text>
</comment>
<keyword evidence="3" id="KW-0472">Membrane</keyword>
<reference evidence="6" key="1">
    <citation type="submission" date="2023-01" db="EMBL/GenBank/DDBJ databases">
        <title>Key to firefly adult light organ development and bioluminescence: homeobox transcription factors regulate luciferase expression and transportation to peroxisome.</title>
        <authorList>
            <person name="Fu X."/>
        </authorList>
    </citation>
    <scope>NUCLEOTIDE SEQUENCE [LARGE SCALE GENOMIC DNA]</scope>
</reference>
<dbReference type="PANTHER" id="PTHR10264:SF19">
    <property type="entry name" value="AT06885P-RELATED"/>
    <property type="match status" value="1"/>
</dbReference>
<dbReference type="AlphaFoldDB" id="A0AAN7SJX1"/>